<evidence type="ECO:0000256" key="1">
    <source>
        <dbReference type="SAM" id="MobiDB-lite"/>
    </source>
</evidence>
<organism evidence="2 3">
    <name type="scientific">Thalassiosira oceanica</name>
    <name type="common">Marine diatom</name>
    <dbReference type="NCBI Taxonomy" id="159749"/>
    <lineage>
        <taxon>Eukaryota</taxon>
        <taxon>Sar</taxon>
        <taxon>Stramenopiles</taxon>
        <taxon>Ochrophyta</taxon>
        <taxon>Bacillariophyta</taxon>
        <taxon>Coscinodiscophyceae</taxon>
        <taxon>Thalassiosirophycidae</taxon>
        <taxon>Thalassiosirales</taxon>
        <taxon>Thalassiosiraceae</taxon>
        <taxon>Thalassiosira</taxon>
    </lineage>
</organism>
<dbReference type="EMBL" id="AGNL01003403">
    <property type="protein sequence ID" value="EJK74742.1"/>
    <property type="molecule type" value="Genomic_DNA"/>
</dbReference>
<name>K0TPR2_THAOC</name>
<dbReference type="Proteomes" id="UP000266841">
    <property type="component" value="Unassembled WGS sequence"/>
</dbReference>
<sequence length="88" mass="9763">MNTSTHTARSNSFLDIWLGLASWPQTNTYELCLCDSSRDIIVLAACCRIPTHDPGLGVRDELRLCKKPDISDKSNGGREGCLQLRNGR</sequence>
<gene>
    <name evidence="2" type="ORF">THAOC_03562</name>
</gene>
<evidence type="ECO:0000313" key="2">
    <source>
        <dbReference type="EMBL" id="EJK74742.1"/>
    </source>
</evidence>
<dbReference type="AlphaFoldDB" id="K0TPR2"/>
<evidence type="ECO:0000313" key="3">
    <source>
        <dbReference type="Proteomes" id="UP000266841"/>
    </source>
</evidence>
<comment type="caution">
    <text evidence="2">The sequence shown here is derived from an EMBL/GenBank/DDBJ whole genome shotgun (WGS) entry which is preliminary data.</text>
</comment>
<keyword evidence="3" id="KW-1185">Reference proteome</keyword>
<accession>K0TPR2</accession>
<proteinExistence type="predicted"/>
<protein>
    <submittedName>
        <fullName evidence="2">Uncharacterized protein</fullName>
    </submittedName>
</protein>
<feature type="region of interest" description="Disordered" evidence="1">
    <location>
        <begin position="69"/>
        <end position="88"/>
    </location>
</feature>
<reference evidence="2 3" key="1">
    <citation type="journal article" date="2012" name="Genome Biol.">
        <title>Genome and low-iron response of an oceanic diatom adapted to chronic iron limitation.</title>
        <authorList>
            <person name="Lommer M."/>
            <person name="Specht M."/>
            <person name="Roy A.S."/>
            <person name="Kraemer L."/>
            <person name="Andreson R."/>
            <person name="Gutowska M.A."/>
            <person name="Wolf J."/>
            <person name="Bergner S.V."/>
            <person name="Schilhabel M.B."/>
            <person name="Klostermeier U.C."/>
            <person name="Beiko R.G."/>
            <person name="Rosenstiel P."/>
            <person name="Hippler M."/>
            <person name="Laroche J."/>
        </authorList>
    </citation>
    <scope>NUCLEOTIDE SEQUENCE [LARGE SCALE GENOMIC DNA]</scope>
    <source>
        <strain evidence="2 3">CCMP1005</strain>
    </source>
</reference>